<evidence type="ECO:0000256" key="8">
    <source>
        <dbReference type="ARBA" id="ARBA00037998"/>
    </source>
</evidence>
<dbReference type="EMBL" id="JAVDWE010000007">
    <property type="protein sequence ID" value="MDR7095109.1"/>
    <property type="molecule type" value="Genomic_DNA"/>
</dbReference>
<feature type="transmembrane region" description="Helical" evidence="9">
    <location>
        <begin position="55"/>
        <end position="78"/>
    </location>
</feature>
<evidence type="ECO:0000313" key="10">
    <source>
        <dbReference type="EMBL" id="MDR7095109.1"/>
    </source>
</evidence>
<dbReference type="Pfam" id="PF02653">
    <property type="entry name" value="BPD_transp_2"/>
    <property type="match status" value="1"/>
</dbReference>
<sequence length="297" mass="30971">MFQFFLDVLIRTADLALVAVGLSAVYALVKFPNVAHVQYAVIGAFLTLTGQRMGLPFAVAMVVSCLLTGVLAVFLNTLVFRRLLRSGPAIAMIGSLAVSMVIVALVLGIAGSRPQRFEFDIVAPLVIAGARVSHAQAYSIAVAVAVLAVFTFVLYRTSVGRSMRALASNRALAEATGINAAAITNQISFVSGALAAVGGTMLAMTSDVHVNLGTDLLLPVFAAAILGGLGSPLGAVAGALLIAIAETSVTNMNFGWLVGQPLAFLPVTYIGAASFIFLLVALIFKPYGLFDREVRRV</sequence>
<dbReference type="RefSeq" id="WP_204733993.1">
    <property type="nucleotide sequence ID" value="NZ_JAVDWE010000007.1"/>
</dbReference>
<dbReference type="CDD" id="cd06582">
    <property type="entry name" value="TM_PBP1_LivH_like"/>
    <property type="match status" value="1"/>
</dbReference>
<protein>
    <submittedName>
        <fullName evidence="10">Branched-chain amino acid transport system permease protein</fullName>
    </submittedName>
</protein>
<keyword evidence="6 9" id="KW-1133">Transmembrane helix</keyword>
<evidence type="ECO:0000256" key="5">
    <source>
        <dbReference type="ARBA" id="ARBA00022970"/>
    </source>
</evidence>
<evidence type="ECO:0000256" key="1">
    <source>
        <dbReference type="ARBA" id="ARBA00004651"/>
    </source>
</evidence>
<name>A0ABU1VCB5_9BURK</name>
<feature type="transmembrane region" description="Helical" evidence="9">
    <location>
        <begin position="12"/>
        <end position="29"/>
    </location>
</feature>
<accession>A0ABU1VCB5</accession>
<keyword evidence="4 9" id="KW-0812">Transmembrane</keyword>
<proteinExistence type="inferred from homology"/>
<comment type="similarity">
    <text evidence="8">Belongs to the binding-protein-dependent transport system permease family. LivHM subfamily.</text>
</comment>
<feature type="transmembrane region" description="Helical" evidence="9">
    <location>
        <begin position="90"/>
        <end position="110"/>
    </location>
</feature>
<evidence type="ECO:0000256" key="7">
    <source>
        <dbReference type="ARBA" id="ARBA00023136"/>
    </source>
</evidence>
<keyword evidence="11" id="KW-1185">Reference proteome</keyword>
<feature type="transmembrane region" description="Helical" evidence="9">
    <location>
        <begin position="264"/>
        <end position="284"/>
    </location>
</feature>
<keyword evidence="7 9" id="KW-0472">Membrane</keyword>
<evidence type="ECO:0000256" key="9">
    <source>
        <dbReference type="SAM" id="Phobius"/>
    </source>
</evidence>
<feature type="transmembrane region" description="Helical" evidence="9">
    <location>
        <begin position="216"/>
        <end position="244"/>
    </location>
</feature>
<evidence type="ECO:0000256" key="2">
    <source>
        <dbReference type="ARBA" id="ARBA00022448"/>
    </source>
</evidence>
<evidence type="ECO:0000256" key="3">
    <source>
        <dbReference type="ARBA" id="ARBA00022475"/>
    </source>
</evidence>
<comment type="subcellular location">
    <subcellularLocation>
        <location evidence="1">Cell membrane</location>
        <topology evidence="1">Multi-pass membrane protein</topology>
    </subcellularLocation>
</comment>
<keyword evidence="3" id="KW-1003">Cell membrane</keyword>
<dbReference type="PANTHER" id="PTHR11795:SF449">
    <property type="entry name" value="BRANCHED-CHAIN AMINO ACID TRANSPORT PERMEASE PROTEIN LIVH-RELATED"/>
    <property type="match status" value="1"/>
</dbReference>
<organism evidence="10 11">
    <name type="scientific">Hydrogenophaga laconesensis</name>
    <dbReference type="NCBI Taxonomy" id="1805971"/>
    <lineage>
        <taxon>Bacteria</taxon>
        <taxon>Pseudomonadati</taxon>
        <taxon>Pseudomonadota</taxon>
        <taxon>Betaproteobacteria</taxon>
        <taxon>Burkholderiales</taxon>
        <taxon>Comamonadaceae</taxon>
        <taxon>Hydrogenophaga</taxon>
    </lineage>
</organism>
<dbReference type="PANTHER" id="PTHR11795">
    <property type="entry name" value="BRANCHED-CHAIN AMINO ACID TRANSPORT SYSTEM PERMEASE PROTEIN LIVH"/>
    <property type="match status" value="1"/>
</dbReference>
<feature type="transmembrane region" description="Helical" evidence="9">
    <location>
        <begin position="135"/>
        <end position="155"/>
    </location>
</feature>
<evidence type="ECO:0000256" key="4">
    <source>
        <dbReference type="ARBA" id="ARBA00022692"/>
    </source>
</evidence>
<comment type="caution">
    <text evidence="10">The sequence shown here is derived from an EMBL/GenBank/DDBJ whole genome shotgun (WGS) entry which is preliminary data.</text>
</comment>
<dbReference type="InterPro" id="IPR052157">
    <property type="entry name" value="BCAA_transport_permease"/>
</dbReference>
<keyword evidence="5" id="KW-0029">Amino-acid transport</keyword>
<dbReference type="InterPro" id="IPR001851">
    <property type="entry name" value="ABC_transp_permease"/>
</dbReference>
<gene>
    <name evidence="10" type="ORF">J2X09_002853</name>
</gene>
<evidence type="ECO:0000313" key="11">
    <source>
        <dbReference type="Proteomes" id="UP001265550"/>
    </source>
</evidence>
<dbReference type="Proteomes" id="UP001265550">
    <property type="component" value="Unassembled WGS sequence"/>
</dbReference>
<keyword evidence="2" id="KW-0813">Transport</keyword>
<reference evidence="10 11" key="1">
    <citation type="submission" date="2023-07" db="EMBL/GenBank/DDBJ databases">
        <title>Sorghum-associated microbial communities from plants grown in Nebraska, USA.</title>
        <authorList>
            <person name="Schachtman D."/>
        </authorList>
    </citation>
    <scope>NUCLEOTIDE SEQUENCE [LARGE SCALE GENOMIC DNA]</scope>
    <source>
        <strain evidence="10 11">BE240</strain>
    </source>
</reference>
<evidence type="ECO:0000256" key="6">
    <source>
        <dbReference type="ARBA" id="ARBA00022989"/>
    </source>
</evidence>